<name>A0A1A9B6L1_9ACTN</name>
<proteinExistence type="predicted"/>
<accession>A0A1A9B6L1</accession>
<feature type="transmembrane region" description="Helical" evidence="1">
    <location>
        <begin position="21"/>
        <end position="39"/>
    </location>
</feature>
<feature type="transmembrane region" description="Helical" evidence="1">
    <location>
        <begin position="217"/>
        <end position="238"/>
    </location>
</feature>
<feature type="transmembrane region" description="Helical" evidence="1">
    <location>
        <begin position="76"/>
        <end position="93"/>
    </location>
</feature>
<keyword evidence="1" id="KW-0472">Membrane</keyword>
<dbReference type="EMBL" id="FLRH01000003">
    <property type="protein sequence ID" value="SBT65150.1"/>
    <property type="molecule type" value="Genomic_DNA"/>
</dbReference>
<evidence type="ECO:0000313" key="2">
    <source>
        <dbReference type="EMBL" id="SBT65150.1"/>
    </source>
</evidence>
<dbReference type="Proteomes" id="UP000199558">
    <property type="component" value="Unassembled WGS sequence"/>
</dbReference>
<keyword evidence="1" id="KW-1133">Transmembrane helix</keyword>
<dbReference type="RefSeq" id="WP_091572819.1">
    <property type="nucleotide sequence ID" value="NZ_FLRH01000003.1"/>
</dbReference>
<evidence type="ECO:0000313" key="3">
    <source>
        <dbReference type="Proteomes" id="UP000199558"/>
    </source>
</evidence>
<feature type="transmembrane region" description="Helical" evidence="1">
    <location>
        <begin position="113"/>
        <end position="131"/>
    </location>
</feature>
<sequence length="307" mass="32824">MSLPRPRRPLRDADGVRRFRLFLVAAVLTVAVTRLYLAATGFPQLGSGDLHVAHLLWGGLGMLVAHLLPMLFLGRAVRTAAAVLAGVGFGLFIDEVGKFVTRDHDYFYEPVAALIHATFLAACVFVLLVVGRRPPTERERRANAAQALAYAVAAGGVHRPGFRWPDRLRTPVELMSGTTRTPALDRATVVAVGLLAVFSLGRPLVLLSREPGLWRGAHLAAAVAALLVTAVGLIRWAAGRRASALGALTSALVLQLVVVQFFWLLDHEFAGFALVLVTLALLGRCRGMAARQRAAAGDADGRVRVAA</sequence>
<organism evidence="2 3">
    <name type="scientific">Micromonospora sediminicola</name>
    <dbReference type="NCBI Taxonomy" id="946078"/>
    <lineage>
        <taxon>Bacteria</taxon>
        <taxon>Bacillati</taxon>
        <taxon>Actinomycetota</taxon>
        <taxon>Actinomycetes</taxon>
        <taxon>Micromonosporales</taxon>
        <taxon>Micromonosporaceae</taxon>
        <taxon>Micromonospora</taxon>
    </lineage>
</organism>
<feature type="transmembrane region" description="Helical" evidence="1">
    <location>
        <begin position="51"/>
        <end position="69"/>
    </location>
</feature>
<keyword evidence="3" id="KW-1185">Reference proteome</keyword>
<gene>
    <name evidence="2" type="ORF">GA0070622_2144</name>
</gene>
<feature type="transmembrane region" description="Helical" evidence="1">
    <location>
        <begin position="183"/>
        <end position="205"/>
    </location>
</feature>
<protein>
    <submittedName>
        <fullName evidence="2">Uncharacterized protein</fullName>
    </submittedName>
</protein>
<reference evidence="3" key="1">
    <citation type="submission" date="2016-06" db="EMBL/GenBank/DDBJ databases">
        <authorList>
            <person name="Varghese N."/>
            <person name="Submissions Spin"/>
        </authorList>
    </citation>
    <scope>NUCLEOTIDE SEQUENCE [LARGE SCALE GENOMIC DNA]</scope>
    <source>
        <strain evidence="3">DSM 45794</strain>
    </source>
</reference>
<dbReference type="AlphaFoldDB" id="A0A1A9B6L1"/>
<feature type="transmembrane region" description="Helical" evidence="1">
    <location>
        <begin position="245"/>
        <end position="263"/>
    </location>
</feature>
<keyword evidence="1" id="KW-0812">Transmembrane</keyword>
<dbReference type="OrthoDB" id="161151at2"/>
<feature type="transmembrane region" description="Helical" evidence="1">
    <location>
        <begin position="269"/>
        <end position="285"/>
    </location>
</feature>
<evidence type="ECO:0000256" key="1">
    <source>
        <dbReference type="SAM" id="Phobius"/>
    </source>
</evidence>